<dbReference type="CDD" id="cd23763">
    <property type="entry name" value="ASKHA_ATPase_ROK"/>
    <property type="match status" value="1"/>
</dbReference>
<dbReference type="EMBL" id="JACBZT010000001">
    <property type="protein sequence ID" value="NYJ08477.1"/>
    <property type="molecule type" value="Genomic_DNA"/>
</dbReference>
<dbReference type="InterPro" id="IPR043129">
    <property type="entry name" value="ATPase_NBD"/>
</dbReference>
<gene>
    <name evidence="2" type="ORF">GGQ55_004755</name>
</gene>
<dbReference type="RefSeq" id="WP_179721099.1">
    <property type="nucleotide sequence ID" value="NZ_JACBZT010000001.1"/>
</dbReference>
<dbReference type="PANTHER" id="PTHR18964">
    <property type="entry name" value="ROK (REPRESSOR, ORF, KINASE) FAMILY"/>
    <property type="match status" value="1"/>
</dbReference>
<dbReference type="AlphaFoldDB" id="A0A853CLM8"/>
<evidence type="ECO:0000256" key="1">
    <source>
        <dbReference type="ARBA" id="ARBA00006479"/>
    </source>
</evidence>
<proteinExistence type="inferred from homology"/>
<evidence type="ECO:0000313" key="2">
    <source>
        <dbReference type="EMBL" id="NYJ08477.1"/>
    </source>
</evidence>
<accession>A0A853CLM8</accession>
<keyword evidence="2" id="KW-0808">Transferase</keyword>
<reference evidence="2 3" key="1">
    <citation type="submission" date="2020-07" db="EMBL/GenBank/DDBJ databases">
        <title>Sequencing the genomes of 1000 actinobacteria strains.</title>
        <authorList>
            <person name="Klenk H.-P."/>
        </authorList>
    </citation>
    <scope>NUCLEOTIDE SEQUENCE [LARGE SCALE GENOMIC DNA]</scope>
    <source>
        <strain evidence="2 3">DSM 104001</strain>
    </source>
</reference>
<dbReference type="InterPro" id="IPR036388">
    <property type="entry name" value="WH-like_DNA-bd_sf"/>
</dbReference>
<evidence type="ECO:0000313" key="3">
    <source>
        <dbReference type="Proteomes" id="UP000541969"/>
    </source>
</evidence>
<name>A0A853CLM8_9ACTN</name>
<dbReference type="Gene3D" id="3.30.420.40">
    <property type="match status" value="2"/>
</dbReference>
<dbReference type="Pfam" id="PF00480">
    <property type="entry name" value="ROK"/>
    <property type="match status" value="1"/>
</dbReference>
<dbReference type="GO" id="GO:0016301">
    <property type="term" value="F:kinase activity"/>
    <property type="evidence" value="ECO:0007669"/>
    <property type="project" value="UniProtKB-KW"/>
</dbReference>
<dbReference type="Gene3D" id="1.10.10.10">
    <property type="entry name" value="Winged helix-like DNA-binding domain superfamily/Winged helix DNA-binding domain"/>
    <property type="match status" value="1"/>
</dbReference>
<dbReference type="PANTHER" id="PTHR18964:SF173">
    <property type="entry name" value="GLUCOKINASE"/>
    <property type="match status" value="1"/>
</dbReference>
<keyword evidence="2" id="KW-0418">Kinase</keyword>
<comment type="similarity">
    <text evidence="1">Belongs to the ROK (NagC/XylR) family.</text>
</comment>
<comment type="caution">
    <text evidence="2">The sequence shown here is derived from an EMBL/GenBank/DDBJ whole genome shotgun (WGS) entry which is preliminary data.</text>
</comment>
<protein>
    <submittedName>
        <fullName evidence="2">Putative NBD/HSP70 family sugar kinase</fullName>
    </submittedName>
</protein>
<organism evidence="2 3">
    <name type="scientific">Petropleomorpha daqingensis</name>
    <dbReference type="NCBI Taxonomy" id="2026353"/>
    <lineage>
        <taxon>Bacteria</taxon>
        <taxon>Bacillati</taxon>
        <taxon>Actinomycetota</taxon>
        <taxon>Actinomycetes</taxon>
        <taxon>Geodermatophilales</taxon>
        <taxon>Geodermatophilaceae</taxon>
        <taxon>Petropleomorpha</taxon>
    </lineage>
</organism>
<dbReference type="InterPro" id="IPR000600">
    <property type="entry name" value="ROK"/>
</dbReference>
<sequence>MQPSPSARDILVLAQIVDLVRAGTASTRPELEAITGLGRTVVNDRVREGVELGVLAEVEAAPSGQRRGRPSRSIRFRTEAGVILAASLGEVSLHAAVTDLEGRDLAREFRRIDVQDGPEEVLAAVHASFRRLVKKLGSPAPVWAIGVGLPSPTDYATGRVVTPPTIPGWAGFDVRSWFAARYEAPVWVDNEVNLRALGEWERGEPQERRDLLYVKVATGISSGLVTDGRLHRGDSGAAGDIGHVRVTDDPDALCRCGKTGCLEVLAGGWSLVRTLTERARAGDVPFLAERLATQGHLTAEDVGAAAAAGDEIVRSAVTTSARVTGTTIAGVVNFANPGTLVLGGGVLRAGLFFEEFRQAVLDAGIELATQNLTIRPASLGDTEGTTGAALLAAENLLRPAALRIWLGDGSPIASAAELQAA</sequence>
<dbReference type="Proteomes" id="UP000541969">
    <property type="component" value="Unassembled WGS sequence"/>
</dbReference>
<keyword evidence="3" id="KW-1185">Reference proteome</keyword>
<dbReference type="SUPFAM" id="SSF53067">
    <property type="entry name" value="Actin-like ATPase domain"/>
    <property type="match status" value="1"/>
</dbReference>